<gene>
    <name evidence="1" type="ORF">C7450_10274</name>
</gene>
<proteinExistence type="predicted"/>
<sequence length="273" mass="29661">MAREAKWLTLARSHVGMREIPGPTHNQAIVDWWQDMGAPFRDDETPWCGAFMDHILRSSGEETVETGQVARKWLNLPVTLDEPAVGCVVVLWRESPTSWKGHAGFLVGKTETGDLLLLGGNQHDAVTVEAFPASRVLGYRWPDGQPDREFYNVPTLNNEQIAALTPATAPAHDHATVSARSTRSVDIPSDDLYILPASPEPGSSEERTALVLDQDGDGTAAVGMSHDILLDPDILATDPEADDGQIPALDRFDLDDVEIATIGTGATSYEAWV</sequence>
<dbReference type="RefSeq" id="WP_110373328.1">
    <property type="nucleotide sequence ID" value="NZ_JAHBRY010000002.1"/>
</dbReference>
<evidence type="ECO:0000313" key="2">
    <source>
        <dbReference type="Proteomes" id="UP000248021"/>
    </source>
</evidence>
<organism evidence="1 2">
    <name type="scientific">Chelatococcus asaccharovorans</name>
    <dbReference type="NCBI Taxonomy" id="28210"/>
    <lineage>
        <taxon>Bacteria</taxon>
        <taxon>Pseudomonadati</taxon>
        <taxon>Pseudomonadota</taxon>
        <taxon>Alphaproteobacteria</taxon>
        <taxon>Hyphomicrobiales</taxon>
        <taxon>Chelatococcaceae</taxon>
        <taxon>Chelatococcus</taxon>
    </lineage>
</organism>
<accession>A0A2V3UR21</accession>
<name>A0A2V3UR21_9HYPH</name>
<dbReference type="InterPro" id="IPR013423">
    <property type="entry name" value="CHP02594"/>
</dbReference>
<dbReference type="NCBIfam" id="TIGR02594">
    <property type="entry name" value="TIGR02594 family protein"/>
    <property type="match status" value="1"/>
</dbReference>
<dbReference type="OrthoDB" id="8219583at2"/>
<protein>
    <submittedName>
        <fullName evidence="1">Uncharacterized protein (TIGR02594 family)</fullName>
    </submittedName>
</protein>
<dbReference type="AlphaFoldDB" id="A0A2V3UR21"/>
<dbReference type="Proteomes" id="UP000248021">
    <property type="component" value="Unassembled WGS sequence"/>
</dbReference>
<comment type="caution">
    <text evidence="1">The sequence shown here is derived from an EMBL/GenBank/DDBJ whole genome shotgun (WGS) entry which is preliminary data.</text>
</comment>
<keyword evidence="2" id="KW-1185">Reference proteome</keyword>
<reference evidence="1 2" key="1">
    <citation type="submission" date="2018-05" db="EMBL/GenBank/DDBJ databases">
        <title>Genomic Encyclopedia of Type Strains, Phase IV (KMG-IV): sequencing the most valuable type-strain genomes for metagenomic binning, comparative biology and taxonomic classification.</title>
        <authorList>
            <person name="Goeker M."/>
        </authorList>
    </citation>
    <scope>NUCLEOTIDE SEQUENCE [LARGE SCALE GENOMIC DNA]</scope>
    <source>
        <strain evidence="1 2">DSM 6462</strain>
    </source>
</reference>
<dbReference type="EMBL" id="QJJK01000002">
    <property type="protein sequence ID" value="PXW63159.1"/>
    <property type="molecule type" value="Genomic_DNA"/>
</dbReference>
<evidence type="ECO:0000313" key="1">
    <source>
        <dbReference type="EMBL" id="PXW63159.1"/>
    </source>
</evidence>